<dbReference type="STRING" id="313628.LNTAR_11346"/>
<evidence type="ECO:0000256" key="1">
    <source>
        <dbReference type="ARBA" id="ARBA00008779"/>
    </source>
</evidence>
<reference evidence="8 9" key="1">
    <citation type="journal article" date="2010" name="J. Bacteriol.">
        <title>Genome sequence of Lentisphaera araneosa HTCC2155T, the type species of the order Lentisphaerales in the phylum Lentisphaerae.</title>
        <authorList>
            <person name="Thrash J.C."/>
            <person name="Cho J.C."/>
            <person name="Vergin K.L."/>
            <person name="Morris R.M."/>
            <person name="Giovannoni S.J."/>
        </authorList>
    </citation>
    <scope>NUCLEOTIDE SEQUENCE [LARGE SCALE GENOMIC DNA]</scope>
    <source>
        <strain evidence="8 9">HTCC2155</strain>
    </source>
</reference>
<dbReference type="Gene3D" id="3.40.720.10">
    <property type="entry name" value="Alkaline Phosphatase, subunit A"/>
    <property type="match status" value="1"/>
</dbReference>
<proteinExistence type="inferred from homology"/>
<keyword evidence="4" id="KW-0325">Glycoprotein</keyword>
<comment type="caution">
    <text evidence="8">The sequence shown here is derived from an EMBL/GenBank/DDBJ whole genome shotgun (WGS) entry which is preliminary data.</text>
</comment>
<dbReference type="InterPro" id="IPR000917">
    <property type="entry name" value="Sulfatase_N"/>
</dbReference>
<dbReference type="RefSeq" id="WP_007277944.1">
    <property type="nucleotide sequence ID" value="NZ_ABCK01000005.1"/>
</dbReference>
<dbReference type="PANTHER" id="PTHR43108">
    <property type="entry name" value="N-ACETYLGLUCOSAMINE-6-SULFATASE FAMILY MEMBER"/>
    <property type="match status" value="1"/>
</dbReference>
<dbReference type="EMBL" id="ABCK01000005">
    <property type="protein sequence ID" value="EDM28508.1"/>
    <property type="molecule type" value="Genomic_DNA"/>
</dbReference>
<evidence type="ECO:0000259" key="7">
    <source>
        <dbReference type="Pfam" id="PF00884"/>
    </source>
</evidence>
<evidence type="ECO:0000256" key="2">
    <source>
        <dbReference type="ARBA" id="ARBA00022729"/>
    </source>
</evidence>
<dbReference type="CDD" id="cd16031">
    <property type="entry name" value="G6S_like"/>
    <property type="match status" value="1"/>
</dbReference>
<keyword evidence="9" id="KW-1185">Reference proteome</keyword>
<dbReference type="Proteomes" id="UP000004947">
    <property type="component" value="Unassembled WGS sequence"/>
</dbReference>
<protein>
    <submittedName>
        <fullName evidence="8">Mucin-desulfating sulfatase (N-acetylglucosamine-6-sulfatase)</fullName>
    </submittedName>
</protein>
<dbReference type="eggNOG" id="COG3119">
    <property type="taxonomic scope" value="Bacteria"/>
</dbReference>
<name>A6DJ72_9BACT</name>
<organism evidence="8 9">
    <name type="scientific">Lentisphaera araneosa HTCC2155</name>
    <dbReference type="NCBI Taxonomy" id="313628"/>
    <lineage>
        <taxon>Bacteria</taxon>
        <taxon>Pseudomonadati</taxon>
        <taxon>Lentisphaerota</taxon>
        <taxon>Lentisphaeria</taxon>
        <taxon>Lentisphaerales</taxon>
        <taxon>Lentisphaeraceae</taxon>
        <taxon>Lentisphaera</taxon>
    </lineage>
</organism>
<feature type="chain" id="PRO_5002694016" evidence="6">
    <location>
        <begin position="22"/>
        <end position="495"/>
    </location>
</feature>
<evidence type="ECO:0000256" key="3">
    <source>
        <dbReference type="ARBA" id="ARBA00022801"/>
    </source>
</evidence>
<comment type="similarity">
    <text evidence="1">Belongs to the sulfatase family.</text>
</comment>
<accession>A6DJ72</accession>
<feature type="region of interest" description="Disordered" evidence="5">
    <location>
        <begin position="471"/>
        <end position="495"/>
    </location>
</feature>
<sequence length="495" mass="56159">MFLKKLLFTGMLGAMALSACAKENQRPNVVFILTDDQRGDAVGYHKKPLLGIDTPSINKIAAEGVQFENMYCTTSLCSPSRAAFLSGTYTHTHKVYDNFTDYPHDLKSFPLLLQQEGYTTGWIGKWHMGEEDDSKRPGFDYWVTHKGQGKYWDTTFNVNGERKKVPGYYAHKVTDMAIDFLNKVDKSKPFALCLGHKAPHGPFIPEAKYDSIYNDTPVPYPDSSWKLGDKPKWIVDRLPTWHGIYGPLYGFRKDFPNDKASAIVDFEHFVRSYTATINSVDDSVGRIYDHLEEMGILDNTILIFTSDNGFLLGEHGMIDKRTMHEASVSIPLTVRFPKKIKGGTVIKEQVLSIDMAPTIMELTVGKKMPSAQGLSWATLLDDTKDAEWRKTWLYEYNYEVQFPYTPNVRGIRHGKWKYVAYPHGDGGKLRHMEELYNMERDPSESSNLAEDPAYADIKSMLAMELAKTLKSTGANPDKMPIDQGIKTELPEESIR</sequence>
<dbReference type="PROSITE" id="PS00149">
    <property type="entry name" value="SULFATASE_2"/>
    <property type="match status" value="1"/>
</dbReference>
<evidence type="ECO:0000313" key="8">
    <source>
        <dbReference type="EMBL" id="EDM28508.1"/>
    </source>
</evidence>
<evidence type="ECO:0000313" key="9">
    <source>
        <dbReference type="Proteomes" id="UP000004947"/>
    </source>
</evidence>
<evidence type="ECO:0000256" key="4">
    <source>
        <dbReference type="ARBA" id="ARBA00023180"/>
    </source>
</evidence>
<dbReference type="InterPro" id="IPR024607">
    <property type="entry name" value="Sulfatase_CS"/>
</dbReference>
<dbReference type="SUPFAM" id="SSF53649">
    <property type="entry name" value="Alkaline phosphatase-like"/>
    <property type="match status" value="1"/>
</dbReference>
<dbReference type="AlphaFoldDB" id="A6DJ72"/>
<dbReference type="InterPro" id="IPR017850">
    <property type="entry name" value="Alkaline_phosphatase_core_sf"/>
</dbReference>
<feature type="domain" description="Sulfatase N-terminal" evidence="7">
    <location>
        <begin position="27"/>
        <end position="363"/>
    </location>
</feature>
<dbReference type="Pfam" id="PF00884">
    <property type="entry name" value="Sulfatase"/>
    <property type="match status" value="1"/>
</dbReference>
<feature type="signal peptide" evidence="6">
    <location>
        <begin position="1"/>
        <end position="21"/>
    </location>
</feature>
<dbReference type="GO" id="GO:0016787">
    <property type="term" value="F:hydrolase activity"/>
    <property type="evidence" value="ECO:0007669"/>
    <property type="project" value="UniProtKB-KW"/>
</dbReference>
<evidence type="ECO:0000256" key="6">
    <source>
        <dbReference type="SAM" id="SignalP"/>
    </source>
</evidence>
<keyword evidence="3" id="KW-0378">Hydrolase</keyword>
<dbReference type="PROSITE" id="PS51257">
    <property type="entry name" value="PROKAR_LIPOPROTEIN"/>
    <property type="match status" value="1"/>
</dbReference>
<gene>
    <name evidence="8" type="ORF">LNTAR_11346</name>
</gene>
<keyword evidence="2 6" id="KW-0732">Signal</keyword>
<evidence type="ECO:0000256" key="5">
    <source>
        <dbReference type="SAM" id="MobiDB-lite"/>
    </source>
</evidence>
<dbReference type="PANTHER" id="PTHR43108:SF6">
    <property type="entry name" value="N-SULPHOGLUCOSAMINE SULPHOHYDROLASE"/>
    <property type="match status" value="1"/>
</dbReference>